<sequence length="479" mass="55566">MESGRPSSTNHELSHQVSLDIDRLAQSVTEELEISNPFSDTCCIYKVPERLRELNEKAYTPRLVSIGPIHHGNDKLKAMEDHKRMYLKEFIARTKVSVKGFIELIKEKETRLRNCYAETNGFSSEYFIKMILMDAAFVIMLLLKWTYTDFRGSRDSIFYPPYKSVDVRVDICLLENQLPFFILDELSRLSTIIGNSPKATLIELTHWFFSCEWGPWAVWENLGSIEISEVKHLVDFLTIYHRPTEQQPIEELEVLTAPSVKDLHQAGVKFVLSSRKNLLDIKFDRNKGRLEIPRLKLDGRTEIIIRNMQAFEQCHGLTHGYVGDYIFLMGLFVSASKDVEMLVENRIIENWLPSNEEVVQLFYNLNKQNSVWSAIISVQSHSHVLNHQVSLDIDRLREAPVKGQLEIPYAFSTTCAIYKVQERLRELNEKAYTPRVVSIGPIHHGKEKLKAMEDHKRMYLREFLARTGVSEEAFIELIK</sequence>
<reference evidence="1 2" key="1">
    <citation type="journal article" date="2006" name="Science">
        <title>The genome of black cottonwood, Populus trichocarpa (Torr. &amp; Gray).</title>
        <authorList>
            <person name="Tuskan G.A."/>
            <person name="Difazio S."/>
            <person name="Jansson S."/>
            <person name="Bohlmann J."/>
            <person name="Grigoriev I."/>
            <person name="Hellsten U."/>
            <person name="Putnam N."/>
            <person name="Ralph S."/>
            <person name="Rombauts S."/>
            <person name="Salamov A."/>
            <person name="Schein J."/>
            <person name="Sterck L."/>
            <person name="Aerts A."/>
            <person name="Bhalerao R.R."/>
            <person name="Bhalerao R.P."/>
            <person name="Blaudez D."/>
            <person name="Boerjan W."/>
            <person name="Brun A."/>
            <person name="Brunner A."/>
            <person name="Busov V."/>
            <person name="Campbell M."/>
            <person name="Carlson J."/>
            <person name="Chalot M."/>
            <person name="Chapman J."/>
            <person name="Chen G.L."/>
            <person name="Cooper D."/>
            <person name="Coutinho P.M."/>
            <person name="Couturier J."/>
            <person name="Covert S."/>
            <person name="Cronk Q."/>
            <person name="Cunningham R."/>
            <person name="Davis J."/>
            <person name="Degroeve S."/>
            <person name="Dejardin A."/>
            <person name="Depamphilis C."/>
            <person name="Detter J."/>
            <person name="Dirks B."/>
            <person name="Dubchak I."/>
            <person name="Duplessis S."/>
            <person name="Ehlting J."/>
            <person name="Ellis B."/>
            <person name="Gendler K."/>
            <person name="Goodstein D."/>
            <person name="Gribskov M."/>
            <person name="Grimwood J."/>
            <person name="Groover A."/>
            <person name="Gunter L."/>
            <person name="Hamberger B."/>
            <person name="Heinze B."/>
            <person name="Helariutta Y."/>
            <person name="Henrissat B."/>
            <person name="Holligan D."/>
            <person name="Holt R."/>
            <person name="Huang W."/>
            <person name="Islam-Faridi N."/>
            <person name="Jones S."/>
            <person name="Jones-Rhoades M."/>
            <person name="Jorgensen R."/>
            <person name="Joshi C."/>
            <person name="Kangasjarvi J."/>
            <person name="Karlsson J."/>
            <person name="Kelleher C."/>
            <person name="Kirkpatrick R."/>
            <person name="Kirst M."/>
            <person name="Kohler A."/>
            <person name="Kalluri U."/>
            <person name="Larimer F."/>
            <person name="Leebens-Mack J."/>
            <person name="Leple J.C."/>
            <person name="Locascio P."/>
            <person name="Lou Y."/>
            <person name="Lucas S."/>
            <person name="Martin F."/>
            <person name="Montanini B."/>
            <person name="Napoli C."/>
            <person name="Nelson D.R."/>
            <person name="Nelson C."/>
            <person name="Nieminen K."/>
            <person name="Nilsson O."/>
            <person name="Pereda V."/>
            <person name="Peter G."/>
            <person name="Philippe R."/>
            <person name="Pilate G."/>
            <person name="Poliakov A."/>
            <person name="Razumovskaya J."/>
            <person name="Richardson P."/>
            <person name="Rinaldi C."/>
            <person name="Ritland K."/>
            <person name="Rouze P."/>
            <person name="Ryaboy D."/>
            <person name="Schmutz J."/>
            <person name="Schrader J."/>
            <person name="Segerman B."/>
            <person name="Shin H."/>
            <person name="Siddiqui A."/>
            <person name="Sterky F."/>
            <person name="Terry A."/>
            <person name="Tsai C.J."/>
            <person name="Uberbacher E."/>
            <person name="Unneberg P."/>
            <person name="Vahala J."/>
            <person name="Wall K."/>
            <person name="Wessler S."/>
            <person name="Yang G."/>
            <person name="Yin T."/>
            <person name="Douglas C."/>
            <person name="Marra M."/>
            <person name="Sandberg G."/>
            <person name="Van de Peer Y."/>
            <person name="Rokhsar D."/>
        </authorList>
    </citation>
    <scope>NUCLEOTIDE SEQUENCE [LARGE SCALE GENOMIC DNA]</scope>
    <source>
        <strain evidence="2">cv. Nisqually</strain>
    </source>
</reference>
<dbReference type="Pfam" id="PF03140">
    <property type="entry name" value="DUF247"/>
    <property type="match status" value="2"/>
</dbReference>
<dbReference type="InterPro" id="IPR004158">
    <property type="entry name" value="DUF247_pln"/>
</dbReference>
<dbReference type="STRING" id="3694.A0A3N7G836"/>
<proteinExistence type="predicted"/>
<evidence type="ECO:0000313" key="2">
    <source>
        <dbReference type="Proteomes" id="UP000006729"/>
    </source>
</evidence>
<dbReference type="EMBL" id="CM009292">
    <property type="protein sequence ID" value="RQO88684.1"/>
    <property type="molecule type" value="Genomic_DNA"/>
</dbReference>
<dbReference type="PANTHER" id="PTHR31170">
    <property type="entry name" value="BNAC04G53230D PROTEIN"/>
    <property type="match status" value="1"/>
</dbReference>
<keyword evidence="2" id="KW-1185">Reference proteome</keyword>
<accession>A0A3N7G836</accession>
<protein>
    <submittedName>
        <fullName evidence="1">Uncharacterized protein</fullName>
    </submittedName>
</protein>
<organism evidence="1 2">
    <name type="scientific">Populus trichocarpa</name>
    <name type="common">Western balsam poplar</name>
    <name type="synonym">Populus balsamifera subsp. trichocarpa</name>
    <dbReference type="NCBI Taxonomy" id="3694"/>
    <lineage>
        <taxon>Eukaryota</taxon>
        <taxon>Viridiplantae</taxon>
        <taxon>Streptophyta</taxon>
        <taxon>Embryophyta</taxon>
        <taxon>Tracheophyta</taxon>
        <taxon>Spermatophyta</taxon>
        <taxon>Magnoliopsida</taxon>
        <taxon>eudicotyledons</taxon>
        <taxon>Gunneridae</taxon>
        <taxon>Pentapetalae</taxon>
        <taxon>rosids</taxon>
        <taxon>fabids</taxon>
        <taxon>Malpighiales</taxon>
        <taxon>Salicaceae</taxon>
        <taxon>Saliceae</taxon>
        <taxon>Populus</taxon>
    </lineage>
</organism>
<dbReference type="AlphaFoldDB" id="A0A3N7G836"/>
<dbReference type="PANTHER" id="PTHR31170:SF17">
    <property type="match status" value="1"/>
</dbReference>
<gene>
    <name evidence="1" type="ORF">POPTR_003G207900</name>
</gene>
<evidence type="ECO:0000313" key="1">
    <source>
        <dbReference type="EMBL" id="RQO88684.1"/>
    </source>
</evidence>
<name>A0A3N7G836_POPTR</name>
<dbReference type="InParanoid" id="A0A3N7G836"/>
<dbReference type="Proteomes" id="UP000006729">
    <property type="component" value="Chromosome 3"/>
</dbReference>